<dbReference type="Gene3D" id="3.40.50.720">
    <property type="entry name" value="NAD(P)-binding Rossmann-like Domain"/>
    <property type="match status" value="1"/>
</dbReference>
<comment type="similarity">
    <text evidence="2">Belongs to the zinc-containing alcohol dehydrogenase family.</text>
</comment>
<dbReference type="GeneID" id="19172092"/>
<dbReference type="OrthoDB" id="256333at2759"/>
<gene>
    <name evidence="8" type="ORF">A1O3_08001</name>
</gene>
<dbReference type="SUPFAM" id="SSF51735">
    <property type="entry name" value="NAD(P)-binding Rossmann-fold domains"/>
    <property type="match status" value="1"/>
</dbReference>
<dbReference type="STRING" id="1182542.W9XHK1"/>
<evidence type="ECO:0000313" key="8">
    <source>
        <dbReference type="EMBL" id="EXJ79718.1"/>
    </source>
</evidence>
<dbReference type="GO" id="GO:0046872">
    <property type="term" value="F:metal ion binding"/>
    <property type="evidence" value="ECO:0007669"/>
    <property type="project" value="UniProtKB-KW"/>
</dbReference>
<dbReference type="HOGENOM" id="CLU_026673_20_1_1"/>
<dbReference type="Proteomes" id="UP000019478">
    <property type="component" value="Unassembled WGS sequence"/>
</dbReference>
<proteinExistence type="inferred from homology"/>
<evidence type="ECO:0000256" key="3">
    <source>
        <dbReference type="ARBA" id="ARBA00022723"/>
    </source>
</evidence>
<dbReference type="GO" id="GO:0004022">
    <property type="term" value="F:alcohol dehydrogenase (NAD+) activity"/>
    <property type="evidence" value="ECO:0007669"/>
    <property type="project" value="TreeGrafter"/>
</dbReference>
<dbReference type="AlphaFoldDB" id="W9XHK1"/>
<dbReference type="InterPro" id="IPR011032">
    <property type="entry name" value="GroES-like_sf"/>
</dbReference>
<evidence type="ECO:0000259" key="6">
    <source>
        <dbReference type="Pfam" id="PF00107"/>
    </source>
</evidence>
<dbReference type="InterPro" id="IPR013149">
    <property type="entry name" value="ADH-like_C"/>
</dbReference>
<dbReference type="EMBL" id="AMGY01000007">
    <property type="protein sequence ID" value="EXJ79718.1"/>
    <property type="molecule type" value="Genomic_DNA"/>
</dbReference>
<accession>W9XHK1</accession>
<feature type="domain" description="Alcohol dehydrogenase-like N-terminal" evidence="7">
    <location>
        <begin position="31"/>
        <end position="128"/>
    </location>
</feature>
<dbReference type="Gene3D" id="3.90.180.10">
    <property type="entry name" value="Medium-chain alcohol dehydrogenases, catalytic domain"/>
    <property type="match status" value="1"/>
</dbReference>
<dbReference type="eggNOG" id="KOG0023">
    <property type="taxonomic scope" value="Eukaryota"/>
</dbReference>
<comment type="cofactor">
    <cofactor evidence="1">
        <name>Zn(2+)</name>
        <dbReference type="ChEBI" id="CHEBI:29105"/>
    </cofactor>
</comment>
<keyword evidence="4" id="KW-0862">Zinc</keyword>
<feature type="domain" description="Alcohol dehydrogenase-like C-terminal" evidence="6">
    <location>
        <begin position="155"/>
        <end position="296"/>
    </location>
</feature>
<dbReference type="PANTHER" id="PTHR42940:SF8">
    <property type="entry name" value="VACUOLAR PROTEIN SORTING-ASSOCIATED PROTEIN 11"/>
    <property type="match status" value="1"/>
</dbReference>
<evidence type="ECO:0000313" key="9">
    <source>
        <dbReference type="Proteomes" id="UP000019478"/>
    </source>
</evidence>
<name>W9XHK1_9EURO</name>
<keyword evidence="9" id="KW-1185">Reference proteome</keyword>
<dbReference type="Pfam" id="PF08240">
    <property type="entry name" value="ADH_N"/>
    <property type="match status" value="1"/>
</dbReference>
<dbReference type="GO" id="GO:0005737">
    <property type="term" value="C:cytoplasm"/>
    <property type="evidence" value="ECO:0007669"/>
    <property type="project" value="TreeGrafter"/>
</dbReference>
<evidence type="ECO:0000256" key="4">
    <source>
        <dbReference type="ARBA" id="ARBA00022833"/>
    </source>
</evidence>
<dbReference type="RefSeq" id="XP_007736292.1">
    <property type="nucleotide sequence ID" value="XM_007738102.1"/>
</dbReference>
<dbReference type="Pfam" id="PF00107">
    <property type="entry name" value="ADH_zinc_N"/>
    <property type="match status" value="1"/>
</dbReference>
<evidence type="ECO:0000256" key="1">
    <source>
        <dbReference type="ARBA" id="ARBA00001947"/>
    </source>
</evidence>
<dbReference type="PANTHER" id="PTHR42940">
    <property type="entry name" value="ALCOHOL DEHYDROGENASE 1-RELATED"/>
    <property type="match status" value="1"/>
</dbReference>
<comment type="caution">
    <text evidence="8">The sequence shown here is derived from an EMBL/GenBank/DDBJ whole genome shotgun (WGS) entry which is preliminary data.</text>
</comment>
<evidence type="ECO:0000256" key="5">
    <source>
        <dbReference type="ARBA" id="ARBA00023002"/>
    </source>
</evidence>
<sequence>MRAQVLETFKQPYTFRTDILPPPPPEGYEMLDRVLAASSCHVDAVFASGAMQQHLPRVGLHEFAGTVEAKLWARKPPRSPKPQDSLGASWGDEPGCGVWCPRAANLGLTRDGGFQEYCLVDVRQVARVLDSEGARMRAVDVAPLMSIAIIDAAGGLGHLGVQFAAKLGWDVTAVDTTPALVVLKDVVAELGDDGRNVTVVDALNESVENIKKRPFGDAPQGCEGEKACDASLVLPDSQSAFDFGMGVLKSHGTCVCVSFPKDGWRFKPGGLVFRHIKLLGVLTGCNGQLQAMVNFAVENGVRAKVRTYPLEKLNNLVEDYHHGVGGKVVVDMTLES</sequence>
<dbReference type="SUPFAM" id="SSF50129">
    <property type="entry name" value="GroES-like"/>
    <property type="match status" value="1"/>
</dbReference>
<keyword evidence="5" id="KW-0560">Oxidoreductase</keyword>
<keyword evidence="3" id="KW-0479">Metal-binding</keyword>
<dbReference type="InterPro" id="IPR036291">
    <property type="entry name" value="NAD(P)-bd_dom_sf"/>
</dbReference>
<evidence type="ECO:0000256" key="2">
    <source>
        <dbReference type="ARBA" id="ARBA00008072"/>
    </source>
</evidence>
<evidence type="ECO:0000259" key="7">
    <source>
        <dbReference type="Pfam" id="PF08240"/>
    </source>
</evidence>
<protein>
    <submittedName>
        <fullName evidence="8">Uncharacterized protein</fullName>
    </submittedName>
</protein>
<reference evidence="8 9" key="1">
    <citation type="submission" date="2013-03" db="EMBL/GenBank/DDBJ databases">
        <title>The Genome Sequence of Capronia epimyces CBS 606.96.</title>
        <authorList>
            <consortium name="The Broad Institute Genomics Platform"/>
            <person name="Cuomo C."/>
            <person name="de Hoog S."/>
            <person name="Gorbushina A."/>
            <person name="Walker B."/>
            <person name="Young S.K."/>
            <person name="Zeng Q."/>
            <person name="Gargeya S."/>
            <person name="Fitzgerald M."/>
            <person name="Haas B."/>
            <person name="Abouelleil A."/>
            <person name="Allen A.W."/>
            <person name="Alvarado L."/>
            <person name="Arachchi H.M."/>
            <person name="Berlin A.M."/>
            <person name="Chapman S.B."/>
            <person name="Gainer-Dewar J."/>
            <person name="Goldberg J."/>
            <person name="Griggs A."/>
            <person name="Gujja S."/>
            <person name="Hansen M."/>
            <person name="Howarth C."/>
            <person name="Imamovic A."/>
            <person name="Ireland A."/>
            <person name="Larimer J."/>
            <person name="McCowan C."/>
            <person name="Murphy C."/>
            <person name="Pearson M."/>
            <person name="Poon T.W."/>
            <person name="Priest M."/>
            <person name="Roberts A."/>
            <person name="Saif S."/>
            <person name="Shea T."/>
            <person name="Sisk P."/>
            <person name="Sykes S."/>
            <person name="Wortman J."/>
            <person name="Nusbaum C."/>
            <person name="Birren B."/>
        </authorList>
    </citation>
    <scope>NUCLEOTIDE SEQUENCE [LARGE SCALE GENOMIC DNA]</scope>
    <source>
        <strain evidence="8 9">CBS 606.96</strain>
    </source>
</reference>
<organism evidence="8 9">
    <name type="scientific">Capronia epimyces CBS 606.96</name>
    <dbReference type="NCBI Taxonomy" id="1182542"/>
    <lineage>
        <taxon>Eukaryota</taxon>
        <taxon>Fungi</taxon>
        <taxon>Dikarya</taxon>
        <taxon>Ascomycota</taxon>
        <taxon>Pezizomycotina</taxon>
        <taxon>Eurotiomycetes</taxon>
        <taxon>Chaetothyriomycetidae</taxon>
        <taxon>Chaetothyriales</taxon>
        <taxon>Herpotrichiellaceae</taxon>
        <taxon>Capronia</taxon>
    </lineage>
</organism>
<dbReference type="InterPro" id="IPR013154">
    <property type="entry name" value="ADH-like_N"/>
</dbReference>